<dbReference type="SUPFAM" id="SSF56349">
    <property type="entry name" value="DNA breaking-rejoining enzymes"/>
    <property type="match status" value="1"/>
</dbReference>
<dbReference type="GO" id="GO:0006310">
    <property type="term" value="P:DNA recombination"/>
    <property type="evidence" value="ECO:0007669"/>
    <property type="project" value="UniProtKB-KW"/>
</dbReference>
<keyword evidence="3" id="KW-0233">DNA recombination</keyword>
<dbReference type="GO" id="GO:0007059">
    <property type="term" value="P:chromosome segregation"/>
    <property type="evidence" value="ECO:0007669"/>
    <property type="project" value="UniProtKB-KW"/>
</dbReference>
<dbReference type="Gene3D" id="1.10.443.10">
    <property type="entry name" value="Intergrase catalytic core"/>
    <property type="match status" value="1"/>
</dbReference>
<proteinExistence type="predicted"/>
<accession>A0A418Y743</accession>
<evidence type="ECO:0000313" key="6">
    <source>
        <dbReference type="Proteomes" id="UP000284006"/>
    </source>
</evidence>
<sequence>RTCIEGQRDHALLSFLYNTGARIQEALDVCPGAIRFDAPACVRLFGKGRKERICPLWPETIALLKALLRRQPRADDEPLFVNRYGVTLGSSGIRFKLAQYVNAAAQAVPTLSSKNVTPHSFRHAAAVHLIAAGVDVTVIRSWLGHVSLDTTNHYAQANLDTKRAALEQLDHGSKTVSKPPRWKRDEHLLAWLDSL</sequence>
<name>A0A418Y743_9BURK</name>
<gene>
    <name evidence="5" type="ORF">D3872_03225</name>
</gene>
<feature type="non-terminal residue" evidence="5">
    <location>
        <position position="1"/>
    </location>
</feature>
<keyword evidence="1" id="KW-0159">Chromosome partition</keyword>
<evidence type="ECO:0000256" key="1">
    <source>
        <dbReference type="ARBA" id="ARBA00022829"/>
    </source>
</evidence>
<comment type="caution">
    <text evidence="5">The sequence shown here is derived from an EMBL/GenBank/DDBJ whole genome shotgun (WGS) entry which is preliminary data.</text>
</comment>
<evidence type="ECO:0000313" key="5">
    <source>
        <dbReference type="EMBL" id="RJG24991.1"/>
    </source>
</evidence>
<dbReference type="InterPro" id="IPR013762">
    <property type="entry name" value="Integrase-like_cat_sf"/>
</dbReference>
<evidence type="ECO:0000259" key="4">
    <source>
        <dbReference type="PROSITE" id="PS51898"/>
    </source>
</evidence>
<dbReference type="RefSeq" id="WP_147373777.1">
    <property type="nucleotide sequence ID" value="NZ_QYUP01000029.1"/>
</dbReference>
<evidence type="ECO:0000256" key="3">
    <source>
        <dbReference type="ARBA" id="ARBA00023172"/>
    </source>
</evidence>
<keyword evidence="2" id="KW-0229">DNA integration</keyword>
<evidence type="ECO:0000256" key="2">
    <source>
        <dbReference type="ARBA" id="ARBA00022908"/>
    </source>
</evidence>
<protein>
    <submittedName>
        <fullName evidence="5">Integrase</fullName>
    </submittedName>
</protein>
<dbReference type="InterPro" id="IPR050090">
    <property type="entry name" value="Tyrosine_recombinase_XerCD"/>
</dbReference>
<reference evidence="5 6" key="1">
    <citation type="submission" date="2018-09" db="EMBL/GenBank/DDBJ databases">
        <authorList>
            <person name="Zhu H."/>
        </authorList>
    </citation>
    <scope>NUCLEOTIDE SEQUENCE [LARGE SCALE GENOMIC DNA]</scope>
    <source>
        <strain evidence="5 6">K1S02-61</strain>
    </source>
</reference>
<dbReference type="GO" id="GO:0015074">
    <property type="term" value="P:DNA integration"/>
    <property type="evidence" value="ECO:0007669"/>
    <property type="project" value="UniProtKB-KW"/>
</dbReference>
<dbReference type="Proteomes" id="UP000284006">
    <property type="component" value="Unassembled WGS sequence"/>
</dbReference>
<feature type="domain" description="Tyr recombinase" evidence="4">
    <location>
        <begin position="1"/>
        <end position="167"/>
    </location>
</feature>
<dbReference type="GO" id="GO:0003677">
    <property type="term" value="F:DNA binding"/>
    <property type="evidence" value="ECO:0007669"/>
    <property type="project" value="InterPro"/>
</dbReference>
<dbReference type="OrthoDB" id="8610787at2"/>
<dbReference type="PANTHER" id="PTHR30349">
    <property type="entry name" value="PHAGE INTEGRASE-RELATED"/>
    <property type="match status" value="1"/>
</dbReference>
<dbReference type="InterPro" id="IPR011010">
    <property type="entry name" value="DNA_brk_join_enz"/>
</dbReference>
<dbReference type="PANTHER" id="PTHR30349:SF81">
    <property type="entry name" value="TYROSINE RECOMBINASE XERC"/>
    <property type="match status" value="1"/>
</dbReference>
<dbReference type="InterPro" id="IPR002104">
    <property type="entry name" value="Integrase_catalytic"/>
</dbReference>
<dbReference type="Pfam" id="PF00589">
    <property type="entry name" value="Phage_integrase"/>
    <property type="match status" value="1"/>
</dbReference>
<keyword evidence="6" id="KW-1185">Reference proteome</keyword>
<organism evidence="5 6">
    <name type="scientific">Massilia cavernae</name>
    <dbReference type="NCBI Taxonomy" id="2320864"/>
    <lineage>
        <taxon>Bacteria</taxon>
        <taxon>Pseudomonadati</taxon>
        <taxon>Pseudomonadota</taxon>
        <taxon>Betaproteobacteria</taxon>
        <taxon>Burkholderiales</taxon>
        <taxon>Oxalobacteraceae</taxon>
        <taxon>Telluria group</taxon>
        <taxon>Massilia</taxon>
    </lineage>
</organism>
<dbReference type="PROSITE" id="PS51898">
    <property type="entry name" value="TYR_RECOMBINASE"/>
    <property type="match status" value="1"/>
</dbReference>
<dbReference type="AlphaFoldDB" id="A0A418Y743"/>
<dbReference type="EMBL" id="QYUP01000029">
    <property type="protein sequence ID" value="RJG24991.1"/>
    <property type="molecule type" value="Genomic_DNA"/>
</dbReference>